<reference evidence="10" key="1">
    <citation type="journal article" date="2019" name="Int. J. Syst. Evol. Microbiol.">
        <title>The Global Catalogue of Microorganisms (GCM) 10K type strain sequencing project: providing services to taxonomists for standard genome sequencing and annotation.</title>
        <authorList>
            <consortium name="The Broad Institute Genomics Platform"/>
            <consortium name="The Broad Institute Genome Sequencing Center for Infectious Disease"/>
            <person name="Wu L."/>
            <person name="Ma J."/>
        </authorList>
    </citation>
    <scope>NUCLEOTIDE SEQUENCE [LARGE SCALE GENOMIC DNA]</scope>
    <source>
        <strain evidence="10">JCM 31319</strain>
    </source>
</reference>
<dbReference type="Proteomes" id="UP001597094">
    <property type="component" value="Unassembled WGS sequence"/>
</dbReference>
<feature type="transmembrane region" description="Helical" evidence="7">
    <location>
        <begin position="127"/>
        <end position="146"/>
    </location>
</feature>
<dbReference type="EC" id="2.3.1.-" evidence="9"/>
<organism evidence="9 10">
    <name type="scientific">Pontibacter rugosus</name>
    <dbReference type="NCBI Taxonomy" id="1745966"/>
    <lineage>
        <taxon>Bacteria</taxon>
        <taxon>Pseudomonadati</taxon>
        <taxon>Bacteroidota</taxon>
        <taxon>Cytophagia</taxon>
        <taxon>Cytophagales</taxon>
        <taxon>Hymenobacteraceae</taxon>
        <taxon>Pontibacter</taxon>
    </lineage>
</organism>
<evidence type="ECO:0000256" key="2">
    <source>
        <dbReference type="ARBA" id="ARBA00007400"/>
    </source>
</evidence>
<evidence type="ECO:0000313" key="9">
    <source>
        <dbReference type="EMBL" id="MFD1185925.1"/>
    </source>
</evidence>
<feature type="transmembrane region" description="Helical" evidence="7">
    <location>
        <begin position="242"/>
        <end position="261"/>
    </location>
</feature>
<evidence type="ECO:0000256" key="7">
    <source>
        <dbReference type="SAM" id="Phobius"/>
    </source>
</evidence>
<feature type="domain" description="Acyltransferase 3" evidence="8">
    <location>
        <begin position="7"/>
        <end position="315"/>
    </location>
</feature>
<keyword evidence="9" id="KW-0808">Transferase</keyword>
<accession>A0ABW3SMS8</accession>
<keyword evidence="3" id="KW-1003">Cell membrane</keyword>
<feature type="transmembrane region" description="Helical" evidence="7">
    <location>
        <begin position="7"/>
        <end position="25"/>
    </location>
</feature>
<name>A0ABW3SMS8_9BACT</name>
<comment type="similarity">
    <text evidence="2">Belongs to the acyltransferase 3 family.</text>
</comment>
<keyword evidence="9" id="KW-0012">Acyltransferase</keyword>
<dbReference type="GO" id="GO:0016746">
    <property type="term" value="F:acyltransferase activity"/>
    <property type="evidence" value="ECO:0007669"/>
    <property type="project" value="UniProtKB-KW"/>
</dbReference>
<evidence type="ECO:0000256" key="4">
    <source>
        <dbReference type="ARBA" id="ARBA00022692"/>
    </source>
</evidence>
<dbReference type="InterPro" id="IPR002656">
    <property type="entry name" value="Acyl_transf_3_dom"/>
</dbReference>
<dbReference type="Pfam" id="PF01757">
    <property type="entry name" value="Acyl_transf_3"/>
    <property type="match status" value="1"/>
</dbReference>
<comment type="caution">
    <text evidence="9">The sequence shown here is derived from an EMBL/GenBank/DDBJ whole genome shotgun (WGS) entry which is preliminary data.</text>
</comment>
<feature type="transmembrane region" description="Helical" evidence="7">
    <location>
        <begin position="179"/>
        <end position="198"/>
    </location>
</feature>
<evidence type="ECO:0000259" key="8">
    <source>
        <dbReference type="Pfam" id="PF01757"/>
    </source>
</evidence>
<comment type="subcellular location">
    <subcellularLocation>
        <location evidence="1">Cell membrane</location>
        <topology evidence="1">Multi-pass membrane protein</topology>
    </subcellularLocation>
</comment>
<evidence type="ECO:0000256" key="6">
    <source>
        <dbReference type="ARBA" id="ARBA00023136"/>
    </source>
</evidence>
<keyword evidence="10" id="KW-1185">Reference proteome</keyword>
<keyword evidence="5 7" id="KW-1133">Transmembrane helix</keyword>
<protein>
    <submittedName>
        <fullName evidence="9">Acyltransferase</fullName>
        <ecNumber evidence="9">2.3.1.-</ecNumber>
    </submittedName>
</protein>
<sequence length="336" mass="38549">MKQHFQQIDVVKGVAILMVLLLHSLTRQDLLKSYAVYHIWQAVPLFMVIMGLNLGLSVQRKDQNLQDLYSRSYFSKKAIRIIAPFLIVFAVSIPVGLVWQWLQGEKVLHFDFYNLIGVLPVTGKGNYFITLLLQSILLLPIIGYAFSRKPVITSILLILLEVAFQLWSSNLTFFDTNDYLYSAAFVRYFSAIVYGLWLAKYVLKYKQTKLGLVLSISACVAGVIFWLVLYTGFKPSFIRPEWSVQQLFTFGYAAFWLWVAIRLLPSSSTALPLQFLATLGKASYHIFLIQVLFFGLADEASPLWLNLSVCLLFGFIFFKYEDKIIKLLSLKSESRR</sequence>
<feature type="transmembrane region" description="Helical" evidence="7">
    <location>
        <begin position="210"/>
        <end position="230"/>
    </location>
</feature>
<feature type="transmembrane region" description="Helical" evidence="7">
    <location>
        <begin position="79"/>
        <end position="102"/>
    </location>
</feature>
<evidence type="ECO:0000256" key="1">
    <source>
        <dbReference type="ARBA" id="ARBA00004651"/>
    </source>
</evidence>
<feature type="transmembrane region" description="Helical" evidence="7">
    <location>
        <begin position="37"/>
        <end position="58"/>
    </location>
</feature>
<keyword evidence="4 7" id="KW-0812">Transmembrane</keyword>
<proteinExistence type="inferred from homology"/>
<feature type="transmembrane region" description="Helical" evidence="7">
    <location>
        <begin position="303"/>
        <end position="320"/>
    </location>
</feature>
<evidence type="ECO:0000256" key="5">
    <source>
        <dbReference type="ARBA" id="ARBA00022989"/>
    </source>
</evidence>
<dbReference type="RefSeq" id="WP_377524498.1">
    <property type="nucleotide sequence ID" value="NZ_JBHTLD010000043.1"/>
</dbReference>
<evidence type="ECO:0000256" key="3">
    <source>
        <dbReference type="ARBA" id="ARBA00022475"/>
    </source>
</evidence>
<gene>
    <name evidence="9" type="ORF">ACFQ2O_06885</name>
</gene>
<feature type="transmembrane region" description="Helical" evidence="7">
    <location>
        <begin position="151"/>
        <end position="167"/>
    </location>
</feature>
<dbReference type="PANTHER" id="PTHR40074">
    <property type="entry name" value="O-ACETYLTRANSFERASE WECH"/>
    <property type="match status" value="1"/>
</dbReference>
<dbReference type="PANTHER" id="PTHR40074:SF2">
    <property type="entry name" value="O-ACETYLTRANSFERASE WECH"/>
    <property type="match status" value="1"/>
</dbReference>
<dbReference type="EMBL" id="JBHTLD010000043">
    <property type="protein sequence ID" value="MFD1185925.1"/>
    <property type="molecule type" value="Genomic_DNA"/>
</dbReference>
<feature type="transmembrane region" description="Helical" evidence="7">
    <location>
        <begin position="273"/>
        <end position="297"/>
    </location>
</feature>
<evidence type="ECO:0000313" key="10">
    <source>
        <dbReference type="Proteomes" id="UP001597094"/>
    </source>
</evidence>
<keyword evidence="6 7" id="KW-0472">Membrane</keyword>